<protein>
    <submittedName>
        <fullName evidence="2">Glycoside hydrolase family 2</fullName>
    </submittedName>
</protein>
<dbReference type="GO" id="GO:0016787">
    <property type="term" value="F:hydrolase activity"/>
    <property type="evidence" value="ECO:0007669"/>
    <property type="project" value="UniProtKB-KW"/>
</dbReference>
<keyword evidence="1" id="KW-1133">Transmembrane helix</keyword>
<dbReference type="Proteomes" id="UP001562159">
    <property type="component" value="Unassembled WGS sequence"/>
</dbReference>
<feature type="transmembrane region" description="Helical" evidence="1">
    <location>
        <begin position="315"/>
        <end position="333"/>
    </location>
</feature>
<dbReference type="InterPro" id="IPR008979">
    <property type="entry name" value="Galactose-bd-like_sf"/>
</dbReference>
<feature type="transmembrane region" description="Helical" evidence="1">
    <location>
        <begin position="339"/>
        <end position="357"/>
    </location>
</feature>
<accession>A0ABV4ARW8</accession>
<keyword evidence="3" id="KW-1185">Reference proteome</keyword>
<feature type="transmembrane region" description="Helical" evidence="1">
    <location>
        <begin position="221"/>
        <end position="241"/>
    </location>
</feature>
<dbReference type="SUPFAM" id="SSF49785">
    <property type="entry name" value="Galactose-binding domain-like"/>
    <property type="match status" value="1"/>
</dbReference>
<reference evidence="2 3" key="1">
    <citation type="submission" date="2024-07" db="EMBL/GenBank/DDBJ databases">
        <title>Molecular mechanisms and environmental adaptations of flagellar loss and biofilm growth of Rhodanobacter under environmental stress.</title>
        <authorList>
            <person name="Chen M."/>
        </authorList>
    </citation>
    <scope>NUCLEOTIDE SEQUENCE [LARGE SCALE GENOMIC DNA]</scope>
    <source>
        <strain evidence="2 3">RS22</strain>
    </source>
</reference>
<sequence length="428" mass="46019">MPPIDPTQRKLFIAIVAATLLALVIVIADLASGGRPDPQPLRAAATLLDGTWRFHVGDDPRWADAATDESAWETIDMTALPGSHDGDVGLPDYVGGWMAHGHPGYHGYAWYRRAVTVPAGHASWDVLGPTLVEDGYELYWNGRLLGGSGRLGADPRVVGTRPLQFALPTDAAGSRGVLAIRTYMDSGSASSADGGGMHTAPILAPRPTSDALHRVQWQRTIAGYIVEVIEPIAMLAVIALALGYRSRSSRKGFLVFASIALALMAARRLNNAITAWTDLMDLTTYAWLASVMWIPTVAAWTWAWNRWCPRPWRSIDVTALALAVAALVGFAIHSASWTSASRLASIALFVVIGVRMVRSGPMRSLAIVTLAAVMAALFGSELLDPLGVPGIWFPFGIGVSRTQYVYAIAIPLLAVLIVRTLSLQKARR</sequence>
<feature type="transmembrane region" description="Helical" evidence="1">
    <location>
        <begin position="282"/>
        <end position="303"/>
    </location>
</feature>
<keyword evidence="1" id="KW-0812">Transmembrane</keyword>
<dbReference type="EMBL" id="JBGBPY010000001">
    <property type="protein sequence ID" value="MEY2183142.1"/>
    <property type="molecule type" value="Genomic_DNA"/>
</dbReference>
<keyword evidence="2" id="KW-0378">Hydrolase</keyword>
<feature type="transmembrane region" description="Helical" evidence="1">
    <location>
        <begin position="403"/>
        <end position="422"/>
    </location>
</feature>
<organism evidence="2 3">
    <name type="scientific">Rhodanobacter humi</name>
    <dbReference type="NCBI Taxonomy" id="1888173"/>
    <lineage>
        <taxon>Bacteria</taxon>
        <taxon>Pseudomonadati</taxon>
        <taxon>Pseudomonadota</taxon>
        <taxon>Gammaproteobacteria</taxon>
        <taxon>Lysobacterales</taxon>
        <taxon>Rhodanobacteraceae</taxon>
        <taxon>Rhodanobacter</taxon>
    </lineage>
</organism>
<proteinExistence type="predicted"/>
<evidence type="ECO:0000313" key="3">
    <source>
        <dbReference type="Proteomes" id="UP001562159"/>
    </source>
</evidence>
<keyword evidence="1" id="KW-0472">Membrane</keyword>
<name>A0ABV4ARW8_9GAMM</name>
<comment type="caution">
    <text evidence="2">The sequence shown here is derived from an EMBL/GenBank/DDBJ whole genome shotgun (WGS) entry which is preliminary data.</text>
</comment>
<feature type="transmembrane region" description="Helical" evidence="1">
    <location>
        <begin position="253"/>
        <end position="270"/>
    </location>
</feature>
<evidence type="ECO:0000313" key="2">
    <source>
        <dbReference type="EMBL" id="MEY2183142.1"/>
    </source>
</evidence>
<gene>
    <name evidence="2" type="ORF">AB7878_12015</name>
</gene>
<evidence type="ECO:0000256" key="1">
    <source>
        <dbReference type="SAM" id="Phobius"/>
    </source>
</evidence>
<dbReference type="Gene3D" id="2.60.120.260">
    <property type="entry name" value="Galactose-binding domain-like"/>
    <property type="match status" value="1"/>
</dbReference>
<feature type="transmembrane region" description="Helical" evidence="1">
    <location>
        <begin position="364"/>
        <end position="383"/>
    </location>
</feature>